<feature type="transmembrane region" description="Helical" evidence="2">
    <location>
        <begin position="174"/>
        <end position="192"/>
    </location>
</feature>
<feature type="region of interest" description="Disordered" evidence="1">
    <location>
        <begin position="209"/>
        <end position="275"/>
    </location>
</feature>
<evidence type="ECO:0000256" key="2">
    <source>
        <dbReference type="SAM" id="Phobius"/>
    </source>
</evidence>
<keyword evidence="3" id="KW-1185">Reference proteome</keyword>
<dbReference type="WBParaSite" id="MhA1_Contig818.frz3.fgene1">
    <property type="protein sequence ID" value="MhA1_Contig818.frz3.fgene1"/>
    <property type="gene ID" value="MhA1_Contig818.frz3.fgene1"/>
</dbReference>
<evidence type="ECO:0000313" key="3">
    <source>
        <dbReference type="Proteomes" id="UP000095281"/>
    </source>
</evidence>
<keyword evidence="2" id="KW-0812">Transmembrane</keyword>
<sequence>MACNPCCCLSLKDAVVTIGIWSTIYALAQLAIFGWQFSVLAQCQHVVMAQSNLQCEYYCPCVGASTARTSAIIEDRAANTLLPNYNAYGRYDVPTYYESYWQSPEERYYTWLFIIQILCLIAAFFLLFTSIMMIYGVHTWSRFLLVPWMVTMCASILTSIAYCIMWWAGDVRDYWLMLTIIEMFGVFLNVYFGDPDKRIDLNQIQKGQKIQPHRGIQRPPASQFPAVSPPGQQPPLRHTDVPPTRTIPVPPLPSPERVMPQQPPKQQFYKQKTPMERFVQEASGNYSFKRMST</sequence>
<name>A0A1I8BYD0_MELHA</name>
<dbReference type="Proteomes" id="UP000095281">
    <property type="component" value="Unplaced"/>
</dbReference>
<feature type="transmembrane region" description="Helical" evidence="2">
    <location>
        <begin position="108"/>
        <end position="131"/>
    </location>
</feature>
<protein>
    <submittedName>
        <fullName evidence="4">MARVEL domain-containing protein</fullName>
    </submittedName>
</protein>
<dbReference type="AlphaFoldDB" id="A0A1I8BYD0"/>
<dbReference type="PANTHER" id="PTHR36694:SF11">
    <property type="entry name" value="LP21121P-RELATED"/>
    <property type="match status" value="1"/>
</dbReference>
<accession>A0A1I8BYD0</accession>
<evidence type="ECO:0000256" key="1">
    <source>
        <dbReference type="SAM" id="MobiDB-lite"/>
    </source>
</evidence>
<feature type="transmembrane region" description="Helical" evidence="2">
    <location>
        <begin position="143"/>
        <end position="168"/>
    </location>
</feature>
<dbReference type="PANTHER" id="PTHR36694">
    <property type="entry name" value="PASIFLORA 1, ISOFORM A-RELATED"/>
    <property type="match status" value="1"/>
</dbReference>
<keyword evidence="2" id="KW-0472">Membrane</keyword>
<reference evidence="4" key="1">
    <citation type="submission" date="2016-11" db="UniProtKB">
        <authorList>
            <consortium name="WormBaseParasite"/>
        </authorList>
    </citation>
    <scope>IDENTIFICATION</scope>
</reference>
<keyword evidence="2" id="KW-1133">Transmembrane helix</keyword>
<evidence type="ECO:0000313" key="4">
    <source>
        <dbReference type="WBParaSite" id="MhA1_Contig818.frz3.fgene1"/>
    </source>
</evidence>
<proteinExistence type="predicted"/>
<organism evidence="3 4">
    <name type="scientific">Meloidogyne hapla</name>
    <name type="common">Root-knot nematode worm</name>
    <dbReference type="NCBI Taxonomy" id="6305"/>
    <lineage>
        <taxon>Eukaryota</taxon>
        <taxon>Metazoa</taxon>
        <taxon>Ecdysozoa</taxon>
        <taxon>Nematoda</taxon>
        <taxon>Chromadorea</taxon>
        <taxon>Rhabditida</taxon>
        <taxon>Tylenchina</taxon>
        <taxon>Tylenchomorpha</taxon>
        <taxon>Tylenchoidea</taxon>
        <taxon>Meloidogynidae</taxon>
        <taxon>Meloidogyninae</taxon>
        <taxon>Meloidogyne</taxon>
    </lineage>
</organism>